<dbReference type="InterPro" id="IPR013325">
    <property type="entry name" value="RNA_pol_sigma_r2"/>
</dbReference>
<dbReference type="SUPFAM" id="SSF88659">
    <property type="entry name" value="Sigma3 and sigma4 domains of RNA polymerase sigma factors"/>
    <property type="match status" value="1"/>
</dbReference>
<comment type="caution">
    <text evidence="8">The sequence shown here is derived from an EMBL/GenBank/DDBJ whole genome shotgun (WGS) entry which is preliminary data.</text>
</comment>
<evidence type="ECO:0000256" key="3">
    <source>
        <dbReference type="ARBA" id="ARBA00023082"/>
    </source>
</evidence>
<evidence type="ECO:0000313" key="8">
    <source>
        <dbReference type="EMBL" id="GAA3518175.1"/>
    </source>
</evidence>
<proteinExistence type="inferred from homology"/>
<keyword evidence="2" id="KW-0805">Transcription regulation</keyword>
<dbReference type="CDD" id="cd06171">
    <property type="entry name" value="Sigma70_r4"/>
    <property type="match status" value="1"/>
</dbReference>
<sequence>MNLIGFNTSLSIEIDNTMDKKIFDSLLVLQYQSGNKKAAGLLVKRWHKKLCKQAYWYTNDIDAAKDIAQDSWTTILTKINNLKEPNRFGNWALTIVNRKSIDWLRKNEKELINRGRYMYETNISNTETNTVDDTKYIITQLKNVIKELSIDQQIVLNLFYLESYNIKEISEIIDVSPGTVKSRLFTAREKLKQIFKNRNYEK</sequence>
<dbReference type="EMBL" id="BAABCW010000019">
    <property type="protein sequence ID" value="GAA3518175.1"/>
    <property type="molecule type" value="Genomic_DNA"/>
</dbReference>
<comment type="similarity">
    <text evidence="1">Belongs to the sigma-70 factor family. ECF subfamily.</text>
</comment>
<evidence type="ECO:0000256" key="5">
    <source>
        <dbReference type="ARBA" id="ARBA00023163"/>
    </source>
</evidence>
<dbReference type="InterPro" id="IPR014284">
    <property type="entry name" value="RNA_pol_sigma-70_dom"/>
</dbReference>
<dbReference type="PANTHER" id="PTHR43133:SF8">
    <property type="entry name" value="RNA POLYMERASE SIGMA FACTOR HI_1459-RELATED"/>
    <property type="match status" value="1"/>
</dbReference>
<dbReference type="InterPro" id="IPR039425">
    <property type="entry name" value="RNA_pol_sigma-70-like"/>
</dbReference>
<dbReference type="Pfam" id="PF08281">
    <property type="entry name" value="Sigma70_r4_2"/>
    <property type="match status" value="1"/>
</dbReference>
<feature type="domain" description="RNA polymerase sigma-70 region 2" evidence="6">
    <location>
        <begin position="42"/>
        <end position="109"/>
    </location>
</feature>
<keyword evidence="4" id="KW-0238">DNA-binding</keyword>
<protein>
    <submittedName>
        <fullName evidence="8">Sigma-70 family RNA polymerase sigma factor</fullName>
    </submittedName>
</protein>
<dbReference type="Pfam" id="PF04542">
    <property type="entry name" value="Sigma70_r2"/>
    <property type="match status" value="1"/>
</dbReference>
<evidence type="ECO:0000259" key="6">
    <source>
        <dbReference type="Pfam" id="PF04542"/>
    </source>
</evidence>
<dbReference type="NCBIfam" id="TIGR02937">
    <property type="entry name" value="sigma70-ECF"/>
    <property type="match status" value="1"/>
</dbReference>
<dbReference type="SUPFAM" id="SSF88946">
    <property type="entry name" value="Sigma2 domain of RNA polymerase sigma factors"/>
    <property type="match status" value="1"/>
</dbReference>
<dbReference type="PANTHER" id="PTHR43133">
    <property type="entry name" value="RNA POLYMERASE ECF-TYPE SIGMA FACTO"/>
    <property type="match status" value="1"/>
</dbReference>
<dbReference type="Gene3D" id="1.10.1740.10">
    <property type="match status" value="1"/>
</dbReference>
<dbReference type="InterPro" id="IPR013249">
    <property type="entry name" value="RNA_pol_sigma70_r4_t2"/>
</dbReference>
<reference evidence="9" key="1">
    <citation type="journal article" date="2019" name="Int. J. Syst. Evol. Microbiol.">
        <title>The Global Catalogue of Microorganisms (GCM) 10K type strain sequencing project: providing services to taxonomists for standard genome sequencing and annotation.</title>
        <authorList>
            <consortium name="The Broad Institute Genomics Platform"/>
            <consortium name="The Broad Institute Genome Sequencing Center for Infectious Disease"/>
            <person name="Wu L."/>
            <person name="Ma J."/>
        </authorList>
    </citation>
    <scope>NUCLEOTIDE SEQUENCE [LARGE SCALE GENOMIC DNA]</scope>
    <source>
        <strain evidence="9">JCM 17106</strain>
    </source>
</reference>
<dbReference type="Gene3D" id="1.10.10.10">
    <property type="entry name" value="Winged helix-like DNA-binding domain superfamily/Winged helix DNA-binding domain"/>
    <property type="match status" value="1"/>
</dbReference>
<name>A0ABP6UUG3_9FLAO</name>
<evidence type="ECO:0000259" key="7">
    <source>
        <dbReference type="Pfam" id="PF08281"/>
    </source>
</evidence>
<dbReference type="RefSeq" id="WP_344929708.1">
    <property type="nucleotide sequence ID" value="NZ_BAABCW010000019.1"/>
</dbReference>
<feature type="domain" description="RNA polymerase sigma factor 70 region 4 type 2" evidence="7">
    <location>
        <begin position="140"/>
        <end position="191"/>
    </location>
</feature>
<evidence type="ECO:0000256" key="1">
    <source>
        <dbReference type="ARBA" id="ARBA00010641"/>
    </source>
</evidence>
<keyword evidence="5" id="KW-0804">Transcription</keyword>
<evidence type="ECO:0000256" key="4">
    <source>
        <dbReference type="ARBA" id="ARBA00023125"/>
    </source>
</evidence>
<evidence type="ECO:0000256" key="2">
    <source>
        <dbReference type="ARBA" id="ARBA00023015"/>
    </source>
</evidence>
<keyword evidence="9" id="KW-1185">Reference proteome</keyword>
<keyword evidence="3" id="KW-0731">Sigma factor</keyword>
<dbReference type="InterPro" id="IPR036388">
    <property type="entry name" value="WH-like_DNA-bd_sf"/>
</dbReference>
<accession>A0ABP6UUG3</accession>
<dbReference type="InterPro" id="IPR013324">
    <property type="entry name" value="RNA_pol_sigma_r3/r4-like"/>
</dbReference>
<gene>
    <name evidence="8" type="ORF">GCM10022393_35360</name>
</gene>
<evidence type="ECO:0000313" key="9">
    <source>
        <dbReference type="Proteomes" id="UP001500459"/>
    </source>
</evidence>
<dbReference type="Proteomes" id="UP001500459">
    <property type="component" value="Unassembled WGS sequence"/>
</dbReference>
<organism evidence="8 9">
    <name type="scientific">Aquimarina addita</name>
    <dbReference type="NCBI Taxonomy" id="870485"/>
    <lineage>
        <taxon>Bacteria</taxon>
        <taxon>Pseudomonadati</taxon>
        <taxon>Bacteroidota</taxon>
        <taxon>Flavobacteriia</taxon>
        <taxon>Flavobacteriales</taxon>
        <taxon>Flavobacteriaceae</taxon>
        <taxon>Aquimarina</taxon>
    </lineage>
</organism>
<dbReference type="InterPro" id="IPR007627">
    <property type="entry name" value="RNA_pol_sigma70_r2"/>
</dbReference>